<dbReference type="CDD" id="cd01086">
    <property type="entry name" value="MetAP1"/>
    <property type="match status" value="1"/>
</dbReference>
<dbReference type="EMBL" id="CP146203">
    <property type="protein sequence ID" value="XBH22382.1"/>
    <property type="molecule type" value="Genomic_DNA"/>
</dbReference>
<feature type="binding site" evidence="6">
    <location>
        <position position="181"/>
    </location>
    <ligand>
        <name>substrate</name>
    </ligand>
</feature>
<feature type="binding site" evidence="6">
    <location>
        <position position="83"/>
    </location>
    <ligand>
        <name>substrate</name>
    </ligand>
</feature>
<dbReference type="PANTHER" id="PTHR43330">
    <property type="entry name" value="METHIONINE AMINOPEPTIDASE"/>
    <property type="match status" value="1"/>
</dbReference>
<reference evidence="9" key="1">
    <citation type="submission" date="2024-02" db="EMBL/GenBank/DDBJ databases">
        <title>Tomenella chthoni gen. nov. sp. nov., a member of the family Jonesiaceae isolated from bat guano.</title>
        <authorList>
            <person name="Miller S.L."/>
            <person name="King J."/>
            <person name="Sankaranarayanan K."/>
            <person name="Lawson P.A."/>
        </authorList>
    </citation>
    <scope>NUCLEOTIDE SEQUENCE</scope>
    <source>
        <strain evidence="9">BS-20</strain>
    </source>
</reference>
<evidence type="ECO:0000256" key="6">
    <source>
        <dbReference type="HAMAP-Rule" id="MF_01974"/>
    </source>
</evidence>
<dbReference type="InterPro" id="IPR002467">
    <property type="entry name" value="Pept_M24A_MAP1"/>
</dbReference>
<evidence type="ECO:0000259" key="8">
    <source>
        <dbReference type="Pfam" id="PF00557"/>
    </source>
</evidence>
<dbReference type="GO" id="GO:0006508">
    <property type="term" value="P:proteolysis"/>
    <property type="evidence" value="ECO:0007669"/>
    <property type="project" value="UniProtKB-KW"/>
</dbReference>
<comment type="similarity">
    <text evidence="6">Belongs to the peptidase M24A family. Methionine aminopeptidase type 1 subfamily.</text>
</comment>
<name>A0AAU7DZA8_9MICO</name>
<dbReference type="PANTHER" id="PTHR43330:SF27">
    <property type="entry name" value="METHIONINE AMINOPEPTIDASE"/>
    <property type="match status" value="1"/>
</dbReference>
<dbReference type="PRINTS" id="PR00599">
    <property type="entry name" value="MAPEPTIDASE"/>
</dbReference>
<dbReference type="Gene3D" id="3.90.230.10">
    <property type="entry name" value="Creatinase/methionine aminopeptidase superfamily"/>
    <property type="match status" value="1"/>
</dbReference>
<dbReference type="NCBIfam" id="TIGR00500">
    <property type="entry name" value="met_pdase_I"/>
    <property type="match status" value="1"/>
</dbReference>
<feature type="binding site" evidence="6">
    <location>
        <position position="174"/>
    </location>
    <ligand>
        <name>a divalent metal cation</name>
        <dbReference type="ChEBI" id="CHEBI:60240"/>
        <label>2</label>
        <note>catalytic</note>
    </ligand>
</feature>
<keyword evidence="5 6" id="KW-0378">Hydrolase</keyword>
<dbReference type="HAMAP" id="MF_01974">
    <property type="entry name" value="MetAP_1"/>
    <property type="match status" value="1"/>
</dbReference>
<comment type="subunit">
    <text evidence="6">Monomer.</text>
</comment>
<evidence type="ECO:0000256" key="2">
    <source>
        <dbReference type="ARBA" id="ARBA00022438"/>
    </source>
</evidence>
<feature type="binding site" evidence="6">
    <location>
        <position position="100"/>
    </location>
    <ligand>
        <name>a divalent metal cation</name>
        <dbReference type="ChEBI" id="CHEBI:60240"/>
        <label>1</label>
    </ligand>
</feature>
<evidence type="ECO:0000256" key="4">
    <source>
        <dbReference type="ARBA" id="ARBA00022723"/>
    </source>
</evidence>
<dbReference type="GO" id="GO:0004239">
    <property type="term" value="F:initiator methionyl aminopeptidase activity"/>
    <property type="evidence" value="ECO:0007669"/>
    <property type="project" value="UniProtKB-UniRule"/>
</dbReference>
<feature type="binding site" evidence="6">
    <location>
        <position position="111"/>
    </location>
    <ligand>
        <name>a divalent metal cation</name>
        <dbReference type="ChEBI" id="CHEBI:60240"/>
        <label>2</label>
        <note>catalytic</note>
    </ligand>
</feature>
<evidence type="ECO:0000256" key="7">
    <source>
        <dbReference type="RuleBase" id="RU003653"/>
    </source>
</evidence>
<keyword evidence="3 6" id="KW-0645">Protease</keyword>
<dbReference type="GO" id="GO:0070006">
    <property type="term" value="F:metalloaminopeptidase activity"/>
    <property type="evidence" value="ECO:0007669"/>
    <property type="project" value="UniProtKB-UniRule"/>
</dbReference>
<sequence length="255" mass="27385">MIEIKTPAEIEKMRATGKVVATALQAMQDAAKVGMTLKQLDAVGAGVLKEAGATSPFLNYHPDWAPTPFPGSICASVNDVIVHGIPNDLVIQDGDVVSIDFGAVLDGWCGDSARTFIVGTPRDEDLELVEVTRKALYAGIEVARVGNTIGDIGYAIDKIARKARMGNLEDHGGHGIGTEMHMEPFVPNEGRRKKGLKLIPGLVIAIEPMFIADGRSDYKHDDDGWTIRTVKGARAAHWEHTVAITENGPDILTLV</sequence>
<proteinExistence type="inferred from homology"/>
<evidence type="ECO:0000313" key="9">
    <source>
        <dbReference type="EMBL" id="XBH22382.1"/>
    </source>
</evidence>
<gene>
    <name evidence="6 9" type="primary">map</name>
    <name evidence="9" type="ORF">V5R04_03935</name>
</gene>
<dbReference type="GO" id="GO:0005829">
    <property type="term" value="C:cytosol"/>
    <property type="evidence" value="ECO:0007669"/>
    <property type="project" value="TreeGrafter"/>
</dbReference>
<dbReference type="Pfam" id="PF00557">
    <property type="entry name" value="Peptidase_M24"/>
    <property type="match status" value="1"/>
</dbReference>
<accession>A0AAU7DZA8</accession>
<keyword evidence="4 6" id="KW-0479">Metal-binding</keyword>
<comment type="function">
    <text evidence="1 6">Removes the N-terminal methionine from nascent proteins. The N-terminal methionine is often cleaved when the second residue in the primary sequence is small and uncharged (Met-Ala-, Cys, Gly, Pro, Ser, Thr, or Val). Requires deformylation of the N(alpha)-formylated initiator methionine before it can be hydrolyzed.</text>
</comment>
<evidence type="ECO:0000256" key="5">
    <source>
        <dbReference type="ARBA" id="ARBA00022801"/>
    </source>
</evidence>
<dbReference type="SUPFAM" id="SSF55920">
    <property type="entry name" value="Creatinase/aminopeptidase"/>
    <property type="match status" value="1"/>
</dbReference>
<dbReference type="GO" id="GO:0046872">
    <property type="term" value="F:metal ion binding"/>
    <property type="evidence" value="ECO:0007669"/>
    <property type="project" value="UniProtKB-UniRule"/>
</dbReference>
<feature type="binding site" evidence="6">
    <location>
        <position position="111"/>
    </location>
    <ligand>
        <name>a divalent metal cation</name>
        <dbReference type="ChEBI" id="CHEBI:60240"/>
        <label>1</label>
    </ligand>
</feature>
<feature type="binding site" evidence="6">
    <location>
        <position position="207"/>
    </location>
    <ligand>
        <name>a divalent metal cation</name>
        <dbReference type="ChEBI" id="CHEBI:60240"/>
        <label>2</label>
        <note>catalytic</note>
    </ligand>
</feature>
<comment type="cofactor">
    <cofactor evidence="6">
        <name>Co(2+)</name>
        <dbReference type="ChEBI" id="CHEBI:48828"/>
    </cofactor>
    <cofactor evidence="6">
        <name>Zn(2+)</name>
        <dbReference type="ChEBI" id="CHEBI:29105"/>
    </cofactor>
    <cofactor evidence="6">
        <name>Mn(2+)</name>
        <dbReference type="ChEBI" id="CHEBI:29035"/>
    </cofactor>
    <cofactor evidence="6">
        <name>Fe(2+)</name>
        <dbReference type="ChEBI" id="CHEBI:29033"/>
    </cofactor>
    <text evidence="6">Binds 2 divalent metal cations per subunit. Has a high-affinity and a low affinity metal-binding site. The true nature of the physiological cofactor is under debate. The enzyme is active with cobalt, zinc, manganese or divalent iron ions. Most likely, methionine aminopeptidases function as mononuclear Fe(2+)-metalloproteases under physiological conditions, and the catalytically relevant metal-binding site has been assigned to the histidine-containing high-affinity site.</text>
</comment>
<dbReference type="InterPro" id="IPR036005">
    <property type="entry name" value="Creatinase/aminopeptidase-like"/>
</dbReference>
<organism evidence="9">
    <name type="scientific">Jonesiaceae bacterium BS-20</name>
    <dbReference type="NCBI Taxonomy" id="3120821"/>
    <lineage>
        <taxon>Bacteria</taxon>
        <taxon>Bacillati</taxon>
        <taxon>Actinomycetota</taxon>
        <taxon>Actinomycetes</taxon>
        <taxon>Micrococcales</taxon>
        <taxon>Jonesiaceae</taxon>
    </lineage>
</organism>
<dbReference type="EC" id="3.4.11.18" evidence="6 7"/>
<feature type="domain" description="Peptidase M24" evidence="8">
    <location>
        <begin position="11"/>
        <end position="246"/>
    </location>
</feature>
<feature type="binding site" evidence="6">
    <location>
        <position position="239"/>
    </location>
    <ligand>
        <name>a divalent metal cation</name>
        <dbReference type="ChEBI" id="CHEBI:60240"/>
        <label>2</label>
        <note>catalytic</note>
    </ligand>
</feature>
<evidence type="ECO:0000256" key="3">
    <source>
        <dbReference type="ARBA" id="ARBA00022670"/>
    </source>
</evidence>
<evidence type="ECO:0000256" key="1">
    <source>
        <dbReference type="ARBA" id="ARBA00002521"/>
    </source>
</evidence>
<dbReference type="InterPro" id="IPR001714">
    <property type="entry name" value="Pept_M24_MAP"/>
</dbReference>
<comment type="catalytic activity">
    <reaction evidence="6 7">
        <text>Release of N-terminal amino acids, preferentially methionine, from peptides and arylamides.</text>
        <dbReference type="EC" id="3.4.11.18"/>
    </reaction>
</comment>
<dbReference type="AlphaFoldDB" id="A0AAU7DZA8"/>
<feature type="binding site" evidence="6">
    <location>
        <position position="239"/>
    </location>
    <ligand>
        <name>a divalent metal cation</name>
        <dbReference type="ChEBI" id="CHEBI:60240"/>
        <label>1</label>
    </ligand>
</feature>
<keyword evidence="2 6" id="KW-0031">Aminopeptidase</keyword>
<dbReference type="InterPro" id="IPR000994">
    <property type="entry name" value="Pept_M24"/>
</dbReference>
<protein>
    <recommendedName>
        <fullName evidence="6 7">Methionine aminopeptidase</fullName>
        <shortName evidence="6">MAP</shortName>
        <shortName evidence="6">MetAP</shortName>
        <ecNumber evidence="6 7">3.4.11.18</ecNumber>
    </recommendedName>
    <alternativeName>
        <fullName evidence="6">Peptidase M</fullName>
    </alternativeName>
</protein>